<keyword evidence="3" id="KW-1185">Reference proteome</keyword>
<evidence type="ECO:0000259" key="1">
    <source>
        <dbReference type="Pfam" id="PF04471"/>
    </source>
</evidence>
<sequence>MSWKEYEIYITRHLQRLFPETDIQHNVRREGLISKTKRQIDILIEGRVAGFDLKIIVDCKYFNKKVDVKDVESFLSFLQDLKASKGILITNNGYSEAAYNRATYDTQDIELRIIDFGDLENLQGFLAIPYSKSECAIVSAPPGWIVDASGGSRYVASFYPAGLSQDEAFHTSSFVYLAFSHKDKDWPDLPDLLTKQNDGARKHYKNPKIEYLDTVRREDCTLTLRVIDAVEMGDTIEYTIFLDYPNVILYMTLLTKRVEEKKSLRKLEWIAEKLIKGNVIFDQSKRPINVQL</sequence>
<keyword evidence="2" id="KW-0255">Endonuclease</keyword>
<dbReference type="InterPro" id="IPR007560">
    <property type="entry name" value="Restrct_endonuc_IV_Mrr"/>
</dbReference>
<dbReference type="Pfam" id="PF04471">
    <property type="entry name" value="Mrr_cat"/>
    <property type="match status" value="1"/>
</dbReference>
<dbReference type="Gene3D" id="3.40.1350.10">
    <property type="match status" value="1"/>
</dbReference>
<dbReference type="SUPFAM" id="SSF52980">
    <property type="entry name" value="Restriction endonuclease-like"/>
    <property type="match status" value="1"/>
</dbReference>
<organism evidence="2 3">
    <name type="scientific">Marinobacter alkaliphilus</name>
    <dbReference type="NCBI Taxonomy" id="254719"/>
    <lineage>
        <taxon>Bacteria</taxon>
        <taxon>Pseudomonadati</taxon>
        <taxon>Pseudomonadota</taxon>
        <taxon>Gammaproteobacteria</taxon>
        <taxon>Pseudomonadales</taxon>
        <taxon>Marinobacteraceae</taxon>
        <taxon>Marinobacter</taxon>
    </lineage>
</organism>
<gene>
    <name evidence="2" type="ORF">AAGT77_18625</name>
</gene>
<feature type="domain" description="Restriction endonuclease type IV Mrr" evidence="1">
    <location>
        <begin position="1"/>
        <end position="119"/>
    </location>
</feature>
<dbReference type="GO" id="GO:0004519">
    <property type="term" value="F:endonuclease activity"/>
    <property type="evidence" value="ECO:0007669"/>
    <property type="project" value="UniProtKB-KW"/>
</dbReference>
<accession>A0ABZ3E2N7</accession>
<keyword evidence="2" id="KW-0540">Nuclease</keyword>
<keyword evidence="2" id="KW-0378">Hydrolase</keyword>
<evidence type="ECO:0000313" key="2">
    <source>
        <dbReference type="EMBL" id="XAF53913.1"/>
    </source>
</evidence>
<dbReference type="InterPro" id="IPR011335">
    <property type="entry name" value="Restrct_endonuc-II-like"/>
</dbReference>
<name>A0ABZ3E2N7_9GAMM</name>
<proteinExistence type="predicted"/>
<dbReference type="RefSeq" id="WP_342631456.1">
    <property type="nucleotide sequence ID" value="NZ_CP152380.1"/>
</dbReference>
<dbReference type="EMBL" id="CP152380">
    <property type="protein sequence ID" value="XAF53913.1"/>
    <property type="molecule type" value="Genomic_DNA"/>
</dbReference>
<dbReference type="InterPro" id="IPR011856">
    <property type="entry name" value="tRNA_endonuc-like_dom_sf"/>
</dbReference>
<dbReference type="Proteomes" id="UP001445268">
    <property type="component" value="Chromosome"/>
</dbReference>
<evidence type="ECO:0000313" key="3">
    <source>
        <dbReference type="Proteomes" id="UP001445268"/>
    </source>
</evidence>
<protein>
    <submittedName>
        <fullName evidence="2">Restriction endonuclease</fullName>
    </submittedName>
</protein>
<reference evidence="2 3" key="1">
    <citation type="submission" date="2024-04" db="EMBL/GenBank/DDBJ databases">
        <title>Marinobacter sp. SBY-1.</title>
        <authorList>
            <person name="Pan C."/>
        </authorList>
    </citation>
    <scope>NUCLEOTIDE SEQUENCE [LARGE SCALE GENOMIC DNA]</scope>
    <source>
        <strain evidence="2 3">SBY-1</strain>
    </source>
</reference>